<accession>A0A430QL62</accession>
<organism evidence="2 3">
    <name type="scientific">Schistosoma bovis</name>
    <name type="common">Blood fluke</name>
    <dbReference type="NCBI Taxonomy" id="6184"/>
    <lineage>
        <taxon>Eukaryota</taxon>
        <taxon>Metazoa</taxon>
        <taxon>Spiralia</taxon>
        <taxon>Lophotrochozoa</taxon>
        <taxon>Platyhelminthes</taxon>
        <taxon>Trematoda</taxon>
        <taxon>Digenea</taxon>
        <taxon>Strigeidida</taxon>
        <taxon>Schistosomatoidea</taxon>
        <taxon>Schistosomatidae</taxon>
        <taxon>Schistosoma</taxon>
    </lineage>
</organism>
<dbReference type="PANTHER" id="PTHR14611:SF6">
    <property type="entry name" value="TECTONIC-2"/>
    <property type="match status" value="1"/>
</dbReference>
<reference evidence="2 3" key="1">
    <citation type="journal article" date="2019" name="PLoS Pathog.">
        <title>Genome sequence of the bovine parasite Schistosoma bovis Tanzania.</title>
        <authorList>
            <person name="Oey H."/>
            <person name="Zakrzewski M."/>
            <person name="Gobert G."/>
            <person name="Gravermann K."/>
            <person name="Stoye J."/>
            <person name="Jones M."/>
            <person name="Mcmanus D."/>
            <person name="Krause L."/>
        </authorList>
    </citation>
    <scope>NUCLEOTIDE SEQUENCE [LARGE SCALE GENOMIC DNA]</scope>
    <source>
        <strain evidence="2 3">TAN1997</strain>
    </source>
</reference>
<dbReference type="InterPro" id="IPR040354">
    <property type="entry name" value="TCTN1-3"/>
</dbReference>
<proteinExistence type="predicted"/>
<feature type="transmembrane region" description="Helical" evidence="1">
    <location>
        <begin position="774"/>
        <end position="797"/>
    </location>
</feature>
<dbReference type="PANTHER" id="PTHR14611">
    <property type="entry name" value="TECTONIC FAMILY MEMBER"/>
    <property type="match status" value="1"/>
</dbReference>
<dbReference type="EMBL" id="QMKO01001581">
    <property type="protein sequence ID" value="RTG88429.1"/>
    <property type="molecule type" value="Genomic_DNA"/>
</dbReference>
<comment type="caution">
    <text evidence="2">The sequence shown here is derived from an EMBL/GenBank/DDBJ whole genome shotgun (WGS) entry which is preliminary data.</text>
</comment>
<dbReference type="Proteomes" id="UP000290809">
    <property type="component" value="Unassembled WGS sequence"/>
</dbReference>
<keyword evidence="1" id="KW-0812">Transmembrane</keyword>
<keyword evidence="1" id="KW-1133">Transmembrane helix</keyword>
<name>A0A430QL62_SCHBO</name>
<dbReference type="STRING" id="6184.A0A430QL62"/>
<dbReference type="GO" id="GO:0060271">
    <property type="term" value="P:cilium assembly"/>
    <property type="evidence" value="ECO:0007669"/>
    <property type="project" value="TreeGrafter"/>
</dbReference>
<gene>
    <name evidence="2" type="ORF">DC041_0007047</name>
</gene>
<evidence type="ECO:0000256" key="1">
    <source>
        <dbReference type="SAM" id="Phobius"/>
    </source>
</evidence>
<feature type="transmembrane region" description="Helical" evidence="1">
    <location>
        <begin position="913"/>
        <end position="932"/>
    </location>
</feature>
<evidence type="ECO:0000313" key="3">
    <source>
        <dbReference type="Proteomes" id="UP000290809"/>
    </source>
</evidence>
<keyword evidence="1" id="KW-0472">Membrane</keyword>
<keyword evidence="3" id="KW-1185">Reference proteome</keyword>
<dbReference type="AlphaFoldDB" id="A0A430QL62"/>
<evidence type="ECO:0000313" key="2">
    <source>
        <dbReference type="EMBL" id="RTG88429.1"/>
    </source>
</evidence>
<protein>
    <submittedName>
        <fullName evidence="2">Uncharacterized protein</fullName>
    </submittedName>
</protein>
<sequence length="937" mass="105576">MNQQNILIPISIKTSDVFRSTATCSFLKTPTASDTNGLFSEMLLSDSNPSGTITFRCSQAGHAILFFCHDKSNSSILFSTKSLIQCRKPPVVSVGPKTIRLLKKPTPFNQRLIVITSEIVSESNIIVTCLKKDESDISVSINPITIYSGTSNGVVSVAIQSISNAQSFTISCRAQSINGSQYMSATSEGSSSSISLINGEIILTPNDVNLYSLQFQVLLFLNGLNQDLGVLCSVSVTNNETQANNLLSDNTCGTASTNDNLEIEYFRSNKHISYVQTDFLSPLFDNSLKCSKKIQLLQMCPVNQSTVISSSFFGGYFNLPNYHSCDAMLDRIENEENKIDLINRGFTRLPDYHPLLCVAVDNSAVLGKFHSSLSPARSLNDFSKNTKSAKTEYPLDRINDLGIREVIVDQNNKKQRLYTNGDPLLLMIQPVILTTSDDPSILVSQYNEYFVLPNEMNCDFESNIPVEYLSDRITYRCPIVLSVMQCQDAINIKNNIGIGWGPRALLDRLFARAYLIDDLAISRNSELIFRLRMNRLRDDTPVPVKVDYFCLKQNELQNFTMSSQSNVNVDQINQTSFFNHNCTYNATSKSTSCIPLQNSVKSNYLVPTTCPWHNAFDLPPDIDLSNNICNNVVMKVDYKFVWSDGSIQEALAQVYMANLPVTSTEITYYQEYSVKFIHTTEVDNEIDTKLPSHLYGYELDDLIVTGQVTSSSIQRFLVQTDDETNIKSGVIRTGPDMLCENSEIDHLKFGKTVITSCRVLLGLNDFTNCDKLRLLLLVVVVLLFSYTESCAVSLIIARLNQFMPSEVIATYPQASKTSPEDWIFIHRYSQEDWQLICDYTIYPSFCRNSTILNDVQYFYLRIIVIHSDISDKEEQLMINEQLNCDLDNCWNHAFYAWTGLIKFYQLTGKYEQTFEIGVTLGISSLIIIILFITKPFF</sequence>